<organism evidence="9 10">
    <name type="scientific">Loa loa</name>
    <name type="common">Eye worm</name>
    <name type="synonym">Filaria loa</name>
    <dbReference type="NCBI Taxonomy" id="7209"/>
    <lineage>
        <taxon>Eukaryota</taxon>
        <taxon>Metazoa</taxon>
        <taxon>Ecdysozoa</taxon>
        <taxon>Nematoda</taxon>
        <taxon>Chromadorea</taxon>
        <taxon>Rhabditida</taxon>
        <taxon>Spirurina</taxon>
        <taxon>Spiruromorpha</taxon>
        <taxon>Filarioidea</taxon>
        <taxon>Onchocercidae</taxon>
        <taxon>Loa</taxon>
    </lineage>
</organism>
<dbReference type="GO" id="GO:0000055">
    <property type="term" value="P:ribosomal large subunit export from nucleus"/>
    <property type="evidence" value="ECO:0007669"/>
    <property type="project" value="InterPro"/>
</dbReference>
<dbReference type="GO" id="GO:0006406">
    <property type="term" value="P:mRNA export from nucleus"/>
    <property type="evidence" value="ECO:0007669"/>
    <property type="project" value="TreeGrafter"/>
</dbReference>
<dbReference type="GO" id="GO:0000056">
    <property type="term" value="P:ribosomal small subunit export from nucleus"/>
    <property type="evidence" value="ECO:0007669"/>
    <property type="project" value="InterPro"/>
</dbReference>
<dbReference type="PANTHER" id="PTHR13257:SF0">
    <property type="entry name" value="NUCLEAR PORE COMPLEX PROTEIN NUP88"/>
    <property type="match status" value="1"/>
</dbReference>
<keyword evidence="9" id="KW-1185">Reference proteome</keyword>
<reference evidence="10" key="2">
    <citation type="submission" date="2016-11" db="UniProtKB">
        <authorList>
            <consortium name="WormBaseParasite"/>
        </authorList>
    </citation>
    <scope>IDENTIFICATION</scope>
</reference>
<evidence type="ECO:0000256" key="5">
    <source>
        <dbReference type="ARBA" id="ARBA00023010"/>
    </source>
</evidence>
<evidence type="ECO:0000256" key="4">
    <source>
        <dbReference type="ARBA" id="ARBA00022927"/>
    </source>
</evidence>
<evidence type="ECO:0000256" key="7">
    <source>
        <dbReference type="ARBA" id="ARBA00023242"/>
    </source>
</evidence>
<dbReference type="InterPro" id="IPR037700">
    <property type="entry name" value="NUP88/NUP82"/>
</dbReference>
<keyword evidence="2" id="KW-0813">Transport</keyword>
<dbReference type="GO" id="GO:0005643">
    <property type="term" value="C:nuclear pore"/>
    <property type="evidence" value="ECO:0007669"/>
    <property type="project" value="UniProtKB-SubCell"/>
</dbReference>
<keyword evidence="4" id="KW-0653">Protein transport</keyword>
<dbReference type="STRING" id="7209.A0A1I7W3V2"/>
<keyword evidence="3" id="KW-0509">mRNA transport</keyword>
<dbReference type="Pfam" id="PF10168">
    <property type="entry name" value="Nup88"/>
    <property type="match status" value="1"/>
</dbReference>
<dbReference type="PANTHER" id="PTHR13257">
    <property type="entry name" value="NUCLEOPORIN NUP84-RELATED"/>
    <property type="match status" value="1"/>
</dbReference>
<evidence type="ECO:0000256" key="3">
    <source>
        <dbReference type="ARBA" id="ARBA00022816"/>
    </source>
</evidence>
<dbReference type="FunCoup" id="A0A1I7W3V2">
    <property type="interactions" value="92"/>
</dbReference>
<reference evidence="8 9" key="1">
    <citation type="submission" date="2012-04" db="EMBL/GenBank/DDBJ databases">
        <title>The Genome Sequence of Loa loa.</title>
        <authorList>
            <consortium name="The Broad Institute Genome Sequencing Platform"/>
            <consortium name="Broad Institute Genome Sequencing Center for Infectious Disease"/>
            <person name="Nutman T.B."/>
            <person name="Fink D.L."/>
            <person name="Russ C."/>
            <person name="Young S."/>
            <person name="Zeng Q."/>
            <person name="Gargeya S."/>
            <person name="Alvarado L."/>
            <person name="Berlin A."/>
            <person name="Chapman S.B."/>
            <person name="Chen Z."/>
            <person name="Freedman E."/>
            <person name="Gellesch M."/>
            <person name="Goldberg J."/>
            <person name="Griggs A."/>
            <person name="Gujja S."/>
            <person name="Heilman E.R."/>
            <person name="Heiman D."/>
            <person name="Howarth C."/>
            <person name="Mehta T."/>
            <person name="Neiman D."/>
            <person name="Pearson M."/>
            <person name="Roberts A."/>
            <person name="Saif S."/>
            <person name="Shea T."/>
            <person name="Shenoy N."/>
            <person name="Sisk P."/>
            <person name="Stolte C."/>
            <person name="Sykes S."/>
            <person name="White J."/>
            <person name="Yandava C."/>
            <person name="Haas B."/>
            <person name="Henn M.R."/>
            <person name="Nusbaum C."/>
            <person name="Birren B."/>
        </authorList>
    </citation>
    <scope>NUCLEOTIDE SEQUENCE [LARGE SCALE GENOMIC DNA]</scope>
</reference>
<dbReference type="eggNOG" id="ENOG502SFPU">
    <property type="taxonomic scope" value="Eukaryota"/>
</dbReference>
<dbReference type="GeneID" id="9950371"/>
<keyword evidence="7" id="KW-0539">Nucleus</keyword>
<gene>
    <name evidence="8 10" type="ORF">LOAG_17733</name>
</gene>
<evidence type="ECO:0000313" key="9">
    <source>
        <dbReference type="Proteomes" id="UP000095285"/>
    </source>
</evidence>
<evidence type="ECO:0000256" key="6">
    <source>
        <dbReference type="ARBA" id="ARBA00023132"/>
    </source>
</evidence>
<dbReference type="Proteomes" id="UP000095285">
    <property type="component" value="Unassembled WGS sequence"/>
</dbReference>
<evidence type="ECO:0000256" key="1">
    <source>
        <dbReference type="ARBA" id="ARBA00004567"/>
    </source>
</evidence>
<evidence type="ECO:0000313" key="8">
    <source>
        <dbReference type="EMBL" id="EJD75050.1"/>
    </source>
</evidence>
<dbReference type="RefSeq" id="XP_020305936.1">
    <property type="nucleotide sequence ID" value="XM_020450396.1"/>
</dbReference>
<dbReference type="EMBL" id="JH712185">
    <property type="protein sequence ID" value="EJD75050.1"/>
    <property type="molecule type" value="Genomic_DNA"/>
</dbReference>
<dbReference type="InterPro" id="IPR019321">
    <property type="entry name" value="Nucleoporin_Nup88"/>
</dbReference>
<dbReference type="CTD" id="9950371"/>
<dbReference type="OMA" id="SIDINPW"/>
<name>A0A1I7W3V2_LOALO</name>
<keyword evidence="5" id="KW-0811">Translocation</keyword>
<comment type="subcellular location">
    <subcellularLocation>
        <location evidence="1">Nucleus</location>
        <location evidence="1">Nuclear pore complex</location>
    </subcellularLocation>
</comment>
<sequence>MDILLDLLAAKTSETILIDNYASHGLIIFDGSTLWFIAGLYSGTDGKAYCNRQIKLSIDPPLPSDEKFRAMFVNRNGSRVALSSAHSVFVIEIPNDCWCRQSVTRNPLLDHLQPTYLCKSQFVGSHTRSPSTAIDVLKIRWFWKRRHESGHRAYNRLAILCSGNVVRIYDTDITCATPTIVIDFKSLLGLSESSCGRSFGVHNYIASFDFGPSFIRADNESGAQINLKTLFAIDNDCGDIYIVVYSENRIIEMQGPLALTGTIPGDPACNGAFDMLYIQYCEKTSLPVFSLISAKGCIMHFLALTLEEETFDVHMEFILVPYDNILLPCKLLADISYCLQNDPVQSGQYFVLCGANLFSIDINPWAHLLSNFLQKNESWGKNTNNLPDSKIHHVFAVLGSTEAKGLADAITFATTACVTSDKSPVSSDICKAFGDKDIVYIAITSSNQLLHKFTKLDAIWHGKRAVVRRHDIPVEAGTQDCLLEECLKILQSQIAIPNFRLNKSVTEAEAIAVANGIVEALVENMKVTQVAFKRVQDIITEDIKNLETVNNNKSMCTERLLRILSTYVDLRNRIYKIQRTVAQLKKRSEELGSGLVHKMFPLTESEKAMKDKLETLRIEVDGTTRQLPYLANEVATKRRDRFGPVRSFCASMSAQKFMLSKNTEDINGMVSWTKQLIKKIDSIQASIVAEEALSSSPKPRPQCE</sequence>
<dbReference type="OrthoDB" id="5823806at2759"/>
<accession>A0A1I7W3V2</accession>
<dbReference type="KEGG" id="loa:LOAG_17733"/>
<accession>A0A1S0UH90</accession>
<keyword evidence="6" id="KW-0906">Nuclear pore complex</keyword>
<protein>
    <submittedName>
        <fullName evidence="10">Nuclear pore complex protein Nup88</fullName>
    </submittedName>
</protein>
<dbReference type="WBParaSite" id="EN70_9364">
    <property type="protein sequence ID" value="EN70_9364"/>
    <property type="gene ID" value="EN70_9364"/>
</dbReference>
<dbReference type="AlphaFoldDB" id="A0A1I7W3V2"/>
<evidence type="ECO:0000256" key="2">
    <source>
        <dbReference type="ARBA" id="ARBA00022448"/>
    </source>
</evidence>
<evidence type="ECO:0000313" key="10">
    <source>
        <dbReference type="WBParaSite" id="EN70_9364"/>
    </source>
</evidence>
<dbReference type="GO" id="GO:0017056">
    <property type="term" value="F:structural constituent of nuclear pore"/>
    <property type="evidence" value="ECO:0007669"/>
    <property type="project" value="InterPro"/>
</dbReference>
<proteinExistence type="predicted"/>
<dbReference type="GO" id="GO:0006606">
    <property type="term" value="P:protein import into nucleus"/>
    <property type="evidence" value="ECO:0007669"/>
    <property type="project" value="TreeGrafter"/>
</dbReference>